<organism evidence="1 2">
    <name type="scientific">Dufourea novaeangliae</name>
    <name type="common">Sweat bee</name>
    <dbReference type="NCBI Taxonomy" id="178035"/>
    <lineage>
        <taxon>Eukaryota</taxon>
        <taxon>Metazoa</taxon>
        <taxon>Ecdysozoa</taxon>
        <taxon>Arthropoda</taxon>
        <taxon>Hexapoda</taxon>
        <taxon>Insecta</taxon>
        <taxon>Pterygota</taxon>
        <taxon>Neoptera</taxon>
        <taxon>Endopterygota</taxon>
        <taxon>Hymenoptera</taxon>
        <taxon>Apocrita</taxon>
        <taxon>Aculeata</taxon>
        <taxon>Apoidea</taxon>
        <taxon>Anthophila</taxon>
        <taxon>Halictidae</taxon>
        <taxon>Rophitinae</taxon>
        <taxon>Dufourea</taxon>
    </lineage>
</organism>
<accession>A0A154P0Q9</accession>
<evidence type="ECO:0000313" key="1">
    <source>
        <dbReference type="EMBL" id="KZC05519.1"/>
    </source>
</evidence>
<dbReference type="Proteomes" id="UP000076502">
    <property type="component" value="Unassembled WGS sequence"/>
</dbReference>
<reference evidence="1 2" key="1">
    <citation type="submission" date="2015-07" db="EMBL/GenBank/DDBJ databases">
        <title>The genome of Dufourea novaeangliae.</title>
        <authorList>
            <person name="Pan H."/>
            <person name="Kapheim K."/>
        </authorList>
    </citation>
    <scope>NUCLEOTIDE SEQUENCE [LARGE SCALE GENOMIC DNA]</scope>
    <source>
        <strain evidence="1">0120121106</strain>
        <tissue evidence="1">Whole body</tissue>
    </source>
</reference>
<proteinExistence type="predicted"/>
<evidence type="ECO:0000313" key="2">
    <source>
        <dbReference type="Proteomes" id="UP000076502"/>
    </source>
</evidence>
<dbReference type="AlphaFoldDB" id="A0A154P0Q9"/>
<gene>
    <name evidence="1" type="ORF">WN55_06733</name>
</gene>
<protein>
    <submittedName>
        <fullName evidence="1">Uncharacterized protein</fullName>
    </submittedName>
</protein>
<dbReference type="EMBL" id="KQ434795">
    <property type="protein sequence ID" value="KZC05519.1"/>
    <property type="molecule type" value="Genomic_DNA"/>
</dbReference>
<sequence>MRAKVKRKLNLLAKRDVPLKEQREIDIKGSKNAKKTKIYGQITVRPLLTINHAP</sequence>
<keyword evidence="2" id="KW-1185">Reference proteome</keyword>
<name>A0A154P0Q9_DUFNO</name>